<sequence>MTATPTMTRTQTEDIVQQLIPFYENLTAAQIDRFNDFYAEDAQFRDPFNHVTNLEAIKKIFRHMFVQVNDPAFTVSKSIIGEGDAILFWQFHFRFRGLGNKCPQSLEGVSHLAFAPDGKVTLHRDYWDAAEELYSRLPVVGLLMRGLQRMIRA</sequence>
<dbReference type="AlphaFoldDB" id="A0A679I9C1"/>
<dbReference type="RefSeq" id="WP_242451440.1">
    <property type="nucleotide sequence ID" value="NZ_AP019011.1"/>
</dbReference>
<protein>
    <submittedName>
        <fullName evidence="1">Uncharacterized protein</fullName>
    </submittedName>
</protein>
<name>A0A679I9C1_9RHOO</name>
<evidence type="ECO:0000313" key="2">
    <source>
        <dbReference type="Proteomes" id="UP000463961"/>
    </source>
</evidence>
<accession>A0A679I9C1</accession>
<keyword evidence="2" id="KW-1185">Reference proteome</keyword>
<evidence type="ECO:0000313" key="1">
    <source>
        <dbReference type="EMBL" id="BBU69247.1"/>
    </source>
</evidence>
<gene>
    <name evidence="1" type="ORF">ICHIAU1_15300</name>
</gene>
<dbReference type="Proteomes" id="UP000463961">
    <property type="component" value="Chromosome"/>
</dbReference>
<dbReference type="Gene3D" id="3.10.450.50">
    <property type="match status" value="1"/>
</dbReference>
<dbReference type="SUPFAM" id="SSF54427">
    <property type="entry name" value="NTF2-like"/>
    <property type="match status" value="1"/>
</dbReference>
<dbReference type="EMBL" id="AP022345">
    <property type="protein sequence ID" value="BBU69247.1"/>
    <property type="molecule type" value="Genomic_DNA"/>
</dbReference>
<dbReference type="Pfam" id="PF12680">
    <property type="entry name" value="SnoaL_2"/>
    <property type="match status" value="1"/>
</dbReference>
<proteinExistence type="predicted"/>
<dbReference type="InterPro" id="IPR037401">
    <property type="entry name" value="SnoaL-like"/>
</dbReference>
<reference evidence="2" key="1">
    <citation type="submission" date="2020-01" db="EMBL/GenBank/DDBJ databases">
        <title>Phosphoaccumulans saitamaens gen. nov., sp. nov., a polyphosphate accumulating bacterium isolated from surface river water.</title>
        <authorList>
            <person name="Watanabe K."/>
            <person name="Suda W."/>
        </authorList>
    </citation>
    <scope>NUCLEOTIDE SEQUENCE [LARGE SCALE GENOMIC DNA]</scope>
    <source>
        <strain evidence="2">ICHIAU1</strain>
    </source>
</reference>
<organism evidence="1 2">
    <name type="scientific">Fluviibacter phosphoraccumulans</name>
    <dbReference type="NCBI Taxonomy" id="1751046"/>
    <lineage>
        <taxon>Bacteria</taxon>
        <taxon>Pseudomonadati</taxon>
        <taxon>Pseudomonadota</taxon>
        <taxon>Betaproteobacteria</taxon>
        <taxon>Rhodocyclales</taxon>
        <taxon>Fluviibacteraceae</taxon>
        <taxon>Fluviibacter</taxon>
    </lineage>
</organism>
<dbReference type="InterPro" id="IPR032710">
    <property type="entry name" value="NTF2-like_dom_sf"/>
</dbReference>